<sequence length="88" mass="9956">MVYIGSIRTPPLVGNTTFKISVFDGLPLEDPNKHLKDSLEGIKLRLFQFSQTSEEIIWLGELPEATITTEVELTEAFLERFFPSSGRI</sequence>
<evidence type="ECO:0000313" key="1">
    <source>
        <dbReference type="EMBL" id="KAH0737705.1"/>
    </source>
</evidence>
<dbReference type="Proteomes" id="UP000826656">
    <property type="component" value="Unassembled WGS sequence"/>
</dbReference>
<evidence type="ECO:0000313" key="2">
    <source>
        <dbReference type="Proteomes" id="UP000826656"/>
    </source>
</evidence>
<keyword evidence="2" id="KW-1185">Reference proteome</keyword>
<dbReference type="EMBL" id="JAIVGD010000028">
    <property type="protein sequence ID" value="KAH0737705.1"/>
    <property type="molecule type" value="Genomic_DNA"/>
</dbReference>
<name>A0ABQ7TWB1_SOLTU</name>
<proteinExistence type="predicted"/>
<accession>A0ABQ7TWB1</accession>
<reference evidence="1 2" key="1">
    <citation type="journal article" date="2021" name="bioRxiv">
        <title>Chromosome-scale and haplotype-resolved genome assembly of a tetraploid potato cultivar.</title>
        <authorList>
            <person name="Sun H."/>
            <person name="Jiao W.-B."/>
            <person name="Krause K."/>
            <person name="Campoy J.A."/>
            <person name="Goel M."/>
            <person name="Folz-Donahue K."/>
            <person name="Kukat C."/>
            <person name="Huettel B."/>
            <person name="Schneeberger K."/>
        </authorList>
    </citation>
    <scope>NUCLEOTIDE SEQUENCE [LARGE SCALE GENOMIC DNA]</scope>
    <source>
        <strain evidence="1">SolTubOtavaFocal</strain>
        <tissue evidence="1">Leaves</tissue>
    </source>
</reference>
<gene>
    <name evidence="1" type="ORF">KY290_036410</name>
</gene>
<organism evidence="1 2">
    <name type="scientific">Solanum tuberosum</name>
    <name type="common">Potato</name>
    <dbReference type="NCBI Taxonomy" id="4113"/>
    <lineage>
        <taxon>Eukaryota</taxon>
        <taxon>Viridiplantae</taxon>
        <taxon>Streptophyta</taxon>
        <taxon>Embryophyta</taxon>
        <taxon>Tracheophyta</taxon>
        <taxon>Spermatophyta</taxon>
        <taxon>Magnoliopsida</taxon>
        <taxon>eudicotyledons</taxon>
        <taxon>Gunneridae</taxon>
        <taxon>Pentapetalae</taxon>
        <taxon>asterids</taxon>
        <taxon>lamiids</taxon>
        <taxon>Solanales</taxon>
        <taxon>Solanaceae</taxon>
        <taxon>Solanoideae</taxon>
        <taxon>Solaneae</taxon>
        <taxon>Solanum</taxon>
    </lineage>
</organism>
<comment type="caution">
    <text evidence="1">The sequence shown here is derived from an EMBL/GenBank/DDBJ whole genome shotgun (WGS) entry which is preliminary data.</text>
</comment>
<protein>
    <submittedName>
        <fullName evidence="1">Uncharacterized protein</fullName>
    </submittedName>
</protein>